<evidence type="ECO:0000256" key="13">
    <source>
        <dbReference type="ARBA" id="ARBA00022833"/>
    </source>
</evidence>
<dbReference type="PANTHER" id="PTHR12053:SF3">
    <property type="entry name" value="CARBOXYPEPTIDASE Q"/>
    <property type="match status" value="1"/>
</dbReference>
<feature type="signal peptide" evidence="21">
    <location>
        <begin position="1"/>
        <end position="22"/>
    </location>
</feature>
<keyword evidence="12" id="KW-0256">Endoplasmic reticulum</keyword>
<dbReference type="PANTHER" id="PTHR12053">
    <property type="entry name" value="PROTEASE FAMILY M28 PLASMA GLUTAMATE CARBOXYPEPTIDASE-RELATED"/>
    <property type="match status" value="1"/>
</dbReference>
<evidence type="ECO:0000256" key="21">
    <source>
        <dbReference type="SAM" id="SignalP"/>
    </source>
</evidence>
<evidence type="ECO:0000313" key="24">
    <source>
        <dbReference type="Proteomes" id="UP000249046"/>
    </source>
</evidence>
<gene>
    <name evidence="23" type="ORF">DI564_15300</name>
</gene>
<dbReference type="GO" id="GO:0005764">
    <property type="term" value="C:lysosome"/>
    <property type="evidence" value="ECO:0007669"/>
    <property type="project" value="UniProtKB-SubCell"/>
</dbReference>
<evidence type="ECO:0000256" key="11">
    <source>
        <dbReference type="ARBA" id="ARBA00022801"/>
    </source>
</evidence>
<feature type="chain" id="PRO_5016082144" description="Carboxypeptidase Q" evidence="21">
    <location>
        <begin position="23"/>
        <end position="479"/>
    </location>
</feature>
<dbReference type="GO" id="GO:0004177">
    <property type="term" value="F:aminopeptidase activity"/>
    <property type="evidence" value="ECO:0007669"/>
    <property type="project" value="UniProtKB-KW"/>
</dbReference>
<evidence type="ECO:0000256" key="7">
    <source>
        <dbReference type="ARBA" id="ARBA00022645"/>
    </source>
</evidence>
<evidence type="ECO:0000256" key="5">
    <source>
        <dbReference type="ARBA" id="ARBA00014116"/>
    </source>
</evidence>
<name>A0A2W5LTR5_9GAMM</name>
<evidence type="ECO:0000256" key="12">
    <source>
        <dbReference type="ARBA" id="ARBA00022824"/>
    </source>
</evidence>
<evidence type="ECO:0000256" key="17">
    <source>
        <dbReference type="ARBA" id="ARBA00023180"/>
    </source>
</evidence>
<evidence type="ECO:0000256" key="10">
    <source>
        <dbReference type="ARBA" id="ARBA00022729"/>
    </source>
</evidence>
<evidence type="ECO:0000259" key="22">
    <source>
        <dbReference type="Pfam" id="PF04389"/>
    </source>
</evidence>
<comment type="subcellular location">
    <subcellularLocation>
        <location evidence="1">Endoplasmic reticulum</location>
    </subcellularLocation>
    <subcellularLocation>
        <location evidence="3">Golgi apparatus</location>
    </subcellularLocation>
    <subcellularLocation>
        <location evidence="2">Lysosome</location>
    </subcellularLocation>
    <subcellularLocation>
        <location evidence="4">Secreted</location>
    </subcellularLocation>
</comment>
<keyword evidence="17" id="KW-0325">Glycoprotein</keyword>
<comment type="subunit">
    <text evidence="19">Homodimer. The monomeric form is inactive while the homodimer is active.</text>
</comment>
<dbReference type="Pfam" id="PF04389">
    <property type="entry name" value="Peptidase_M28"/>
    <property type="match status" value="1"/>
</dbReference>
<evidence type="ECO:0000256" key="4">
    <source>
        <dbReference type="ARBA" id="ARBA00004613"/>
    </source>
</evidence>
<evidence type="ECO:0000256" key="6">
    <source>
        <dbReference type="ARBA" id="ARBA00022525"/>
    </source>
</evidence>
<evidence type="ECO:0000256" key="19">
    <source>
        <dbReference type="ARBA" id="ARBA00025833"/>
    </source>
</evidence>
<keyword evidence="10 21" id="KW-0732">Signal</keyword>
<dbReference type="Gene3D" id="3.50.30.30">
    <property type="match status" value="1"/>
</dbReference>
<keyword evidence="23" id="KW-0031">Aminopeptidase</keyword>
<dbReference type="InterPro" id="IPR039866">
    <property type="entry name" value="CPQ"/>
</dbReference>
<keyword evidence="18" id="KW-0458">Lysosome</keyword>
<keyword evidence="9" id="KW-0479">Metal-binding</keyword>
<evidence type="ECO:0000256" key="18">
    <source>
        <dbReference type="ARBA" id="ARBA00023228"/>
    </source>
</evidence>
<keyword evidence="11" id="KW-0378">Hydrolase</keyword>
<keyword evidence="15" id="KW-0482">Metalloprotease</keyword>
<evidence type="ECO:0000256" key="1">
    <source>
        <dbReference type="ARBA" id="ARBA00004240"/>
    </source>
</evidence>
<evidence type="ECO:0000256" key="2">
    <source>
        <dbReference type="ARBA" id="ARBA00004371"/>
    </source>
</evidence>
<accession>A0A2W5LTR5</accession>
<dbReference type="EMBL" id="QFPO01000019">
    <property type="protein sequence ID" value="PZQ10687.1"/>
    <property type="molecule type" value="Genomic_DNA"/>
</dbReference>
<dbReference type="GO" id="GO:0004180">
    <property type="term" value="F:carboxypeptidase activity"/>
    <property type="evidence" value="ECO:0007669"/>
    <property type="project" value="UniProtKB-KW"/>
</dbReference>
<evidence type="ECO:0000256" key="8">
    <source>
        <dbReference type="ARBA" id="ARBA00022670"/>
    </source>
</evidence>
<keyword evidence="14" id="KW-0333">Golgi apparatus</keyword>
<evidence type="ECO:0000313" key="23">
    <source>
        <dbReference type="EMBL" id="PZQ10687.1"/>
    </source>
</evidence>
<comment type="caution">
    <text evidence="23">The sequence shown here is derived from an EMBL/GenBank/DDBJ whole genome shotgun (WGS) entry which is preliminary data.</text>
</comment>
<dbReference type="GO" id="GO:0005576">
    <property type="term" value="C:extracellular region"/>
    <property type="evidence" value="ECO:0007669"/>
    <property type="project" value="UniProtKB-SubCell"/>
</dbReference>
<evidence type="ECO:0000256" key="16">
    <source>
        <dbReference type="ARBA" id="ARBA00023145"/>
    </source>
</evidence>
<reference evidence="23 24" key="1">
    <citation type="submission" date="2017-08" db="EMBL/GenBank/DDBJ databases">
        <title>Infants hospitalized years apart are colonized by the same room-sourced microbial strains.</title>
        <authorList>
            <person name="Brooks B."/>
            <person name="Olm M.R."/>
            <person name="Firek B.A."/>
            <person name="Baker R."/>
            <person name="Thomas B.C."/>
            <person name="Morowitz M.J."/>
            <person name="Banfield J.F."/>
        </authorList>
    </citation>
    <scope>NUCLEOTIDE SEQUENCE [LARGE SCALE GENOMIC DNA]</scope>
    <source>
        <strain evidence="23">S2_005_003_R2_42</strain>
    </source>
</reference>
<dbReference type="GO" id="GO:0070573">
    <property type="term" value="F:metallodipeptidase activity"/>
    <property type="evidence" value="ECO:0007669"/>
    <property type="project" value="InterPro"/>
</dbReference>
<dbReference type="Gene3D" id="3.40.630.10">
    <property type="entry name" value="Zn peptidases"/>
    <property type="match status" value="1"/>
</dbReference>
<feature type="domain" description="Peptidase M28" evidence="22">
    <location>
        <begin position="266"/>
        <end position="452"/>
    </location>
</feature>
<evidence type="ECO:0000256" key="15">
    <source>
        <dbReference type="ARBA" id="ARBA00023049"/>
    </source>
</evidence>
<dbReference type="GO" id="GO:0046872">
    <property type="term" value="F:metal ion binding"/>
    <property type="evidence" value="ECO:0007669"/>
    <property type="project" value="UniProtKB-KW"/>
</dbReference>
<evidence type="ECO:0000256" key="9">
    <source>
        <dbReference type="ARBA" id="ARBA00022723"/>
    </source>
</evidence>
<proteinExistence type="predicted"/>
<keyword evidence="7" id="KW-0121">Carboxypeptidase</keyword>
<evidence type="ECO:0000256" key="3">
    <source>
        <dbReference type="ARBA" id="ARBA00004555"/>
    </source>
</evidence>
<keyword evidence="16" id="KW-0865">Zymogen</keyword>
<sequence>MRLASSYAALFTLLAAAAPALAAGPAATTIPDRALATAETLRGQGLKDDLAWSLTEDLTTTIGPRLAGSDNDLKARQWMEARFRALGFDRVWTEPVTFPKWVRRSESGAIVAPVHQTLALTALGNSAATPKGGLTAEIAAFASLDALRAAPDEAVRGKIVYVANPRMAARVDGADYGKGSRVRSGGPSLAAQKGAAAFVLRSVGSDHNRTPHTGVTRFAEGVAPIPAAALSNPDADLLDRLLGRGQPVSLRLDLDCGTEGEYTGANVIGEISGRGDGGEYVLTGGHLDSWDLGTGAIDDASGIAITTAAAKLIAQLPQRPRRAIRVVAFANEEAGLFGGEAYAKRHRDEIAKAVIGAESDAGADRIVKLTATVKPEARAAIDRIAAALAPLGVSYDAAAGGSGGSDLSAVHAVGMAGLSLHQDTSRYFEWHHTANDTLDKVDLDQLRQNVAVYAVALYLAAEADGDFGSAPGAFAKDAD</sequence>
<organism evidence="23 24">
    <name type="scientific">Rhodanobacter denitrificans</name>
    <dbReference type="NCBI Taxonomy" id="666685"/>
    <lineage>
        <taxon>Bacteria</taxon>
        <taxon>Pseudomonadati</taxon>
        <taxon>Pseudomonadota</taxon>
        <taxon>Gammaproteobacteria</taxon>
        <taxon>Lysobacterales</taxon>
        <taxon>Rhodanobacteraceae</taxon>
        <taxon>Rhodanobacter</taxon>
    </lineage>
</organism>
<dbReference type="GO" id="GO:0006508">
    <property type="term" value="P:proteolysis"/>
    <property type="evidence" value="ECO:0007669"/>
    <property type="project" value="UniProtKB-KW"/>
</dbReference>
<keyword evidence="13" id="KW-0862">Zinc</keyword>
<dbReference type="SUPFAM" id="SSF53187">
    <property type="entry name" value="Zn-dependent exopeptidases"/>
    <property type="match status" value="1"/>
</dbReference>
<evidence type="ECO:0000256" key="14">
    <source>
        <dbReference type="ARBA" id="ARBA00023034"/>
    </source>
</evidence>
<keyword evidence="8" id="KW-0645">Protease</keyword>
<keyword evidence="6" id="KW-0964">Secreted</keyword>
<evidence type="ECO:0000256" key="20">
    <source>
        <dbReference type="ARBA" id="ARBA00033328"/>
    </source>
</evidence>
<protein>
    <recommendedName>
        <fullName evidence="5">Carboxypeptidase Q</fullName>
    </recommendedName>
    <alternativeName>
        <fullName evidence="20">Plasma glutamate carboxypeptidase</fullName>
    </alternativeName>
</protein>
<dbReference type="AlphaFoldDB" id="A0A2W5LTR5"/>
<dbReference type="Proteomes" id="UP000249046">
    <property type="component" value="Unassembled WGS sequence"/>
</dbReference>
<dbReference type="InterPro" id="IPR007484">
    <property type="entry name" value="Peptidase_M28"/>
</dbReference>